<name>B6K6J7_SCHJY</name>
<evidence type="ECO:0000313" key="5">
    <source>
        <dbReference type="Proteomes" id="UP000001744"/>
    </source>
</evidence>
<dbReference type="eggNOG" id="KOG2974">
    <property type="taxonomic scope" value="Eukaryota"/>
</dbReference>
<sequence>MAPKTAKRKGQPQDIEIVATEDVESKPYVQETAETEDVASSSGSELEDLDSNDSFDEEMSSDDGEEKQTSTFADGIAEILNAPAGAENEEETPILSLSKKSRKVLHQDREARKANKLRRLRRRERLREENVGRIARMSEYGEDKIPEVLQRERNLRRIAQRGVVQLFNAVRSTQVKAKQTAQTVSGGRTAREQKVNELSKTSFLDLIKS</sequence>
<dbReference type="PANTHER" id="PTHR13245:SF14">
    <property type="entry name" value="RRP15-LIKE PROTEIN"/>
    <property type="match status" value="1"/>
</dbReference>
<dbReference type="GO" id="GO:0000460">
    <property type="term" value="P:maturation of 5.8S rRNA"/>
    <property type="evidence" value="ECO:0000318"/>
    <property type="project" value="GO_Central"/>
</dbReference>
<evidence type="ECO:0000256" key="1">
    <source>
        <dbReference type="ARBA" id="ARBA00007462"/>
    </source>
</evidence>
<feature type="region of interest" description="Disordered" evidence="2">
    <location>
        <begin position="1"/>
        <end position="113"/>
    </location>
</feature>
<dbReference type="GeneID" id="7052593"/>
<dbReference type="InterPro" id="IPR012459">
    <property type="entry name" value="Rrp15"/>
</dbReference>
<proteinExistence type="inferred from homology"/>
<dbReference type="OrthoDB" id="20949at2759"/>
<dbReference type="JaponicusDB" id="SJAG_04330">
    <property type="gene designation" value="rrp15"/>
</dbReference>
<dbReference type="AlphaFoldDB" id="B6K6J7"/>
<dbReference type="OMA" id="FVKQRFY"/>
<dbReference type="VEuPathDB" id="FungiDB:SJAG_04330"/>
<evidence type="ECO:0000256" key="2">
    <source>
        <dbReference type="SAM" id="MobiDB-lite"/>
    </source>
</evidence>
<keyword evidence="5" id="KW-1185">Reference proteome</keyword>
<feature type="compositionally biased region" description="Basic residues" evidence="2">
    <location>
        <begin position="1"/>
        <end position="10"/>
    </location>
</feature>
<comment type="similarity">
    <text evidence="1">Belongs to the RRP15 family.</text>
</comment>
<dbReference type="PANTHER" id="PTHR13245">
    <property type="entry name" value="RRP15-LIKE PROTEIN"/>
    <property type="match status" value="1"/>
</dbReference>
<dbReference type="STRING" id="402676.B6K6J7"/>
<dbReference type="GO" id="GO:0000470">
    <property type="term" value="P:maturation of LSU-rRNA"/>
    <property type="evidence" value="ECO:0000318"/>
    <property type="project" value="GO_Central"/>
</dbReference>
<dbReference type="GO" id="GO:0030687">
    <property type="term" value="C:preribosome, large subunit precursor"/>
    <property type="evidence" value="ECO:0000318"/>
    <property type="project" value="GO_Central"/>
</dbReference>
<gene>
    <name evidence="4" type="primary">rrp15</name>
    <name evidence="3" type="ORF">SJAG_04330</name>
</gene>
<evidence type="ECO:0000313" key="3">
    <source>
        <dbReference type="EMBL" id="EEB09151.1"/>
    </source>
</evidence>
<evidence type="ECO:0000313" key="4">
    <source>
        <dbReference type="JaponicusDB" id="SJAG_04330"/>
    </source>
</evidence>
<dbReference type="Proteomes" id="UP000001744">
    <property type="component" value="Unassembled WGS sequence"/>
</dbReference>
<reference evidence="3 5" key="1">
    <citation type="journal article" date="2011" name="Science">
        <title>Comparative functional genomics of the fission yeasts.</title>
        <authorList>
            <person name="Rhind N."/>
            <person name="Chen Z."/>
            <person name="Yassour M."/>
            <person name="Thompson D.A."/>
            <person name="Haas B.J."/>
            <person name="Habib N."/>
            <person name="Wapinski I."/>
            <person name="Roy S."/>
            <person name="Lin M.F."/>
            <person name="Heiman D.I."/>
            <person name="Young S.K."/>
            <person name="Furuya K."/>
            <person name="Guo Y."/>
            <person name="Pidoux A."/>
            <person name="Chen H.M."/>
            <person name="Robbertse B."/>
            <person name="Goldberg J.M."/>
            <person name="Aoki K."/>
            <person name="Bayne E.H."/>
            <person name="Berlin A.M."/>
            <person name="Desjardins C.A."/>
            <person name="Dobbs E."/>
            <person name="Dukaj L."/>
            <person name="Fan L."/>
            <person name="FitzGerald M.G."/>
            <person name="French C."/>
            <person name="Gujja S."/>
            <person name="Hansen K."/>
            <person name="Keifenheim D."/>
            <person name="Levin J.Z."/>
            <person name="Mosher R.A."/>
            <person name="Mueller C.A."/>
            <person name="Pfiffner J."/>
            <person name="Priest M."/>
            <person name="Russ C."/>
            <person name="Smialowska A."/>
            <person name="Swoboda P."/>
            <person name="Sykes S.M."/>
            <person name="Vaughn M."/>
            <person name="Vengrova S."/>
            <person name="Yoder R."/>
            <person name="Zeng Q."/>
            <person name="Allshire R."/>
            <person name="Baulcombe D."/>
            <person name="Birren B.W."/>
            <person name="Brown W."/>
            <person name="Ekwall K."/>
            <person name="Kellis M."/>
            <person name="Leatherwood J."/>
            <person name="Levin H."/>
            <person name="Margalit H."/>
            <person name="Martienssen R."/>
            <person name="Nieduszynski C.A."/>
            <person name="Spatafora J.W."/>
            <person name="Friedman N."/>
            <person name="Dalgaard J.Z."/>
            <person name="Baumann P."/>
            <person name="Niki H."/>
            <person name="Regev A."/>
            <person name="Nusbaum C."/>
        </authorList>
    </citation>
    <scope>NUCLEOTIDE SEQUENCE [LARGE SCALE GENOMIC DNA]</scope>
    <source>
        <strain evidence="5">yFS275 / FY16936</strain>
    </source>
</reference>
<organism evidence="3 5">
    <name type="scientific">Schizosaccharomyces japonicus (strain yFS275 / FY16936)</name>
    <name type="common">Fission yeast</name>
    <dbReference type="NCBI Taxonomy" id="402676"/>
    <lineage>
        <taxon>Eukaryota</taxon>
        <taxon>Fungi</taxon>
        <taxon>Dikarya</taxon>
        <taxon>Ascomycota</taxon>
        <taxon>Taphrinomycotina</taxon>
        <taxon>Schizosaccharomycetes</taxon>
        <taxon>Schizosaccharomycetales</taxon>
        <taxon>Schizosaccharomycetaceae</taxon>
        <taxon>Schizosaccharomyces</taxon>
    </lineage>
</organism>
<dbReference type="RefSeq" id="XP_002175444.1">
    <property type="nucleotide sequence ID" value="XM_002175408.2"/>
</dbReference>
<protein>
    <submittedName>
        <fullName evidence="3">rRNA processing protein Rrp15</fullName>
    </submittedName>
</protein>
<dbReference type="EMBL" id="KE651167">
    <property type="protein sequence ID" value="EEB09151.1"/>
    <property type="molecule type" value="Genomic_DNA"/>
</dbReference>
<dbReference type="Pfam" id="PF07890">
    <property type="entry name" value="Rrp15p"/>
    <property type="match status" value="1"/>
</dbReference>
<accession>B6K6J7</accession>
<dbReference type="HOGENOM" id="CLU_1278289_0_0_1"/>
<feature type="compositionally biased region" description="Acidic residues" evidence="2">
    <location>
        <begin position="45"/>
        <end position="65"/>
    </location>
</feature>